<reference evidence="2" key="1">
    <citation type="submission" date="2025-08" db="UniProtKB">
        <authorList>
            <consortium name="RefSeq"/>
        </authorList>
    </citation>
    <scope>IDENTIFICATION</scope>
</reference>
<feature type="non-terminal residue" evidence="2">
    <location>
        <position position="1"/>
    </location>
</feature>
<protein>
    <submittedName>
        <fullName evidence="2">Uncharacterized protein LOC123522144</fullName>
    </submittedName>
</protein>
<name>A0AC55DE38_ECHTE</name>
<accession>A0AC55DE38</accession>
<organism evidence="1 2">
    <name type="scientific">Echinops telfairi</name>
    <name type="common">Lesser hedgehog tenrec</name>
    <dbReference type="NCBI Taxonomy" id="9371"/>
    <lineage>
        <taxon>Eukaryota</taxon>
        <taxon>Metazoa</taxon>
        <taxon>Chordata</taxon>
        <taxon>Craniata</taxon>
        <taxon>Vertebrata</taxon>
        <taxon>Euteleostomi</taxon>
        <taxon>Mammalia</taxon>
        <taxon>Eutheria</taxon>
        <taxon>Afrotheria</taxon>
        <taxon>Tenrecidae</taxon>
        <taxon>Tenrecinae</taxon>
        <taxon>Echinops</taxon>
    </lineage>
</organism>
<keyword evidence="1" id="KW-1185">Reference proteome</keyword>
<gene>
    <name evidence="2" type="primary">LOC123522144</name>
</gene>
<evidence type="ECO:0000313" key="2">
    <source>
        <dbReference type="RefSeq" id="XP_045150000.1"/>
    </source>
</evidence>
<dbReference type="Proteomes" id="UP000694863">
    <property type="component" value="Unplaced"/>
</dbReference>
<dbReference type="RefSeq" id="XP_045150000.1">
    <property type="nucleotide sequence ID" value="XM_045294065.1"/>
</dbReference>
<sequence>VQVVPTWDGVPARRLGDKSAQTVSDRKEAGHGLGRPKRRDRRGNKLHRRRRDAASCLTPRAQEAVESEESDFEETGREPRRAFPGALDSGQRACLRGSKAQSLGNAGTEEVLRNAASRLEPFGPPPHAGGHSLWSSSLVPSGRPGTRLDQNLPHVTSEECSWVKAHRHTGHTHAIVARGKDGSPGAPVVSLRHRRPQCHPHAPRPSHQLLPGDQGANPGRTSDWAFFSTSLSEEEAQWASAWQPSSGSWPEEAAALICDQRPKRDRWRGQTCPSGRGDLDQPISISEGTPGPGSSPELSTEKRPLIDDGHVSQATETVESRIEADPSRNRLPAVGNPERALVPRESQNSRELRTAIVTAGSDLRGQARDGRASGEGLLFTESHGLKIIVGVEEGRSSETNHSQAASGQHAFRFRFDVIRHPSLDIGRQIYSCFLSSNTLRYSVCFSKNPLPSLGLQLPPRFPKASLTSGGPSLPSPSPARAGPNQEGPGSRSSEHSSRQPEAPFSVSVTSDCHFLRDGAAEEPRQRGGPSPAWCSPKDSSPELARAPACPFGLPLSRLFALRLVKLLGSPGVLMDQLRPEDFTVSLDMRTLRRVTMQWGDSLEKKQKKAE</sequence>
<evidence type="ECO:0000313" key="1">
    <source>
        <dbReference type="Proteomes" id="UP000694863"/>
    </source>
</evidence>
<proteinExistence type="predicted"/>